<evidence type="ECO:0000313" key="2">
    <source>
        <dbReference type="EMBL" id="WIY25941.1"/>
    </source>
</evidence>
<feature type="domain" description="MOSC" evidence="1">
    <location>
        <begin position="23"/>
        <end position="182"/>
    </location>
</feature>
<dbReference type="InterPro" id="IPR011037">
    <property type="entry name" value="Pyrv_Knase-like_insert_dom_sf"/>
</dbReference>
<dbReference type="EMBL" id="CP127247">
    <property type="protein sequence ID" value="WIY25941.1"/>
    <property type="molecule type" value="Genomic_DNA"/>
</dbReference>
<dbReference type="InterPro" id="IPR005302">
    <property type="entry name" value="MoCF_Sase_C"/>
</dbReference>
<dbReference type="RefSeq" id="WP_270918360.1">
    <property type="nucleotide sequence ID" value="NZ_CP127247.1"/>
</dbReference>
<evidence type="ECO:0000259" key="1">
    <source>
        <dbReference type="PROSITE" id="PS51340"/>
    </source>
</evidence>
<evidence type="ECO:0000313" key="3">
    <source>
        <dbReference type="Proteomes" id="UP001238334"/>
    </source>
</evidence>
<dbReference type="Pfam" id="PF03473">
    <property type="entry name" value="MOSC"/>
    <property type="match status" value="1"/>
</dbReference>
<organism evidence="2 3">
    <name type="scientific">Parasedimentitalea psychrophila</name>
    <dbReference type="NCBI Taxonomy" id="2997337"/>
    <lineage>
        <taxon>Bacteria</taxon>
        <taxon>Pseudomonadati</taxon>
        <taxon>Pseudomonadota</taxon>
        <taxon>Alphaproteobacteria</taxon>
        <taxon>Rhodobacterales</taxon>
        <taxon>Paracoccaceae</taxon>
        <taxon>Parasedimentitalea</taxon>
    </lineage>
</organism>
<dbReference type="Gene3D" id="2.40.33.20">
    <property type="entry name" value="PK beta-barrel domain-like"/>
    <property type="match status" value="1"/>
</dbReference>
<gene>
    <name evidence="2" type="ORF">QPJ95_03115</name>
</gene>
<dbReference type="GO" id="GO:0030170">
    <property type="term" value="F:pyridoxal phosphate binding"/>
    <property type="evidence" value="ECO:0007669"/>
    <property type="project" value="InterPro"/>
</dbReference>
<protein>
    <submittedName>
        <fullName evidence="2">Sulfurase</fullName>
    </submittedName>
</protein>
<dbReference type="GO" id="GO:0003824">
    <property type="term" value="F:catalytic activity"/>
    <property type="evidence" value="ECO:0007669"/>
    <property type="project" value="InterPro"/>
</dbReference>
<dbReference type="GO" id="GO:0030151">
    <property type="term" value="F:molybdenum ion binding"/>
    <property type="evidence" value="ECO:0007669"/>
    <property type="project" value="InterPro"/>
</dbReference>
<keyword evidence="3" id="KW-1185">Reference proteome</keyword>
<dbReference type="PROSITE" id="PS51340">
    <property type="entry name" value="MOSC"/>
    <property type="match status" value="1"/>
</dbReference>
<sequence>MPTLREVEFQGEITWLGHVAADAGLRAALVAHLDFGFDGDAGARHAGHNRASCVRVRDLYPQGTEIRNVRQLTILSEEELALIAADMAMQALDPAHLGVSIVLRGIPDFSFIPPSSRLQGPDGVTLVVDMENRPCLFPGREIDKEHPGFGPKFKPAAKNRRGITGWVERPGRLAIGDRLRLFIPDQRPWTPQSQ</sequence>
<name>A0A9Y2L1H8_9RHOB</name>
<proteinExistence type="predicted"/>
<dbReference type="SUPFAM" id="SSF50800">
    <property type="entry name" value="PK beta-barrel domain-like"/>
    <property type="match status" value="1"/>
</dbReference>
<reference evidence="2 3" key="1">
    <citation type="submission" date="2023-06" db="EMBL/GenBank/DDBJ databases">
        <title>Parasedimentitalea psychrophila sp. nov., a psychrophilic bacterium isolated from deep-sea sediment.</title>
        <authorList>
            <person name="Li A."/>
        </authorList>
    </citation>
    <scope>NUCLEOTIDE SEQUENCE [LARGE SCALE GENOMIC DNA]</scope>
    <source>
        <strain evidence="2 3">QS115</strain>
    </source>
</reference>
<dbReference type="KEGG" id="ppso:QPJ95_03115"/>
<accession>A0A9Y2L1H8</accession>
<dbReference type="Proteomes" id="UP001238334">
    <property type="component" value="Chromosome"/>
</dbReference>
<dbReference type="AlphaFoldDB" id="A0A9Y2L1H8"/>